<dbReference type="SUPFAM" id="SSF47729">
    <property type="entry name" value="IHF-like DNA-binding proteins"/>
    <property type="match status" value="1"/>
</dbReference>
<comment type="caution">
    <text evidence="3">The sequence shown here is derived from an EMBL/GenBank/DDBJ whole genome shotgun (WGS) entry which is preliminary data.</text>
</comment>
<sequence>MSINFKVIGRKNPRDPQAPAKYYASLNSKGRRNIRYIAGEIADRSSLNKMDVLSVIEGFLQIVPKTLNDGYTVDLGEFGNMGLIAKSDAVEKQEEFNATHIQGVKVSFRPGKLFKHELTDAEFEKITTPEESPVTSE</sequence>
<evidence type="ECO:0000256" key="1">
    <source>
        <dbReference type="ARBA" id="ARBA00023125"/>
    </source>
</evidence>
<dbReference type="GO" id="GO:0003677">
    <property type="term" value="F:DNA binding"/>
    <property type="evidence" value="ECO:0007669"/>
    <property type="project" value="UniProtKB-KW"/>
</dbReference>
<organism evidence="3 4">
    <name type="scientific">Ancylomarina longa</name>
    <dbReference type="NCBI Taxonomy" id="2487017"/>
    <lineage>
        <taxon>Bacteria</taxon>
        <taxon>Pseudomonadati</taxon>
        <taxon>Bacteroidota</taxon>
        <taxon>Bacteroidia</taxon>
        <taxon>Marinilabiliales</taxon>
        <taxon>Marinifilaceae</taxon>
        <taxon>Ancylomarina</taxon>
    </lineage>
</organism>
<protein>
    <recommendedName>
        <fullName evidence="2">HU domain-containing protein</fullName>
    </recommendedName>
</protein>
<dbReference type="InterPro" id="IPR041607">
    <property type="entry name" value="HU-HIG"/>
</dbReference>
<feature type="domain" description="HU" evidence="2">
    <location>
        <begin position="1"/>
        <end position="125"/>
    </location>
</feature>
<dbReference type="AlphaFoldDB" id="A0A434AV97"/>
<dbReference type="InterPro" id="IPR010992">
    <property type="entry name" value="IHF-like_DNA-bd_dom_sf"/>
</dbReference>
<accession>A0A434AV97</accession>
<keyword evidence="4" id="KW-1185">Reference proteome</keyword>
<dbReference type="OrthoDB" id="1081471at2"/>
<name>A0A434AV97_9BACT</name>
<reference evidence="3 4" key="1">
    <citation type="submission" date="2018-11" db="EMBL/GenBank/DDBJ databases">
        <title>Parancylomarina longa gen. nov., sp. nov., isolated from sediments of southern Okinawa.</title>
        <authorList>
            <person name="Fu T."/>
        </authorList>
    </citation>
    <scope>NUCLEOTIDE SEQUENCE [LARGE SCALE GENOMIC DNA]</scope>
    <source>
        <strain evidence="3 4">T3-2 S1-C</strain>
    </source>
</reference>
<dbReference type="Proteomes" id="UP000282985">
    <property type="component" value="Unassembled WGS sequence"/>
</dbReference>
<dbReference type="Gene3D" id="4.10.520.10">
    <property type="entry name" value="IHF-like DNA-binding proteins"/>
    <property type="match status" value="1"/>
</dbReference>
<dbReference type="Pfam" id="PF18291">
    <property type="entry name" value="HU-HIG"/>
    <property type="match status" value="1"/>
</dbReference>
<dbReference type="RefSeq" id="WP_127343576.1">
    <property type="nucleotide sequence ID" value="NZ_RJJX01000009.1"/>
</dbReference>
<gene>
    <name evidence="3" type="ORF">DLK05_08570</name>
</gene>
<keyword evidence="1" id="KW-0238">DNA-binding</keyword>
<evidence type="ECO:0000313" key="4">
    <source>
        <dbReference type="Proteomes" id="UP000282985"/>
    </source>
</evidence>
<evidence type="ECO:0000259" key="2">
    <source>
        <dbReference type="Pfam" id="PF18291"/>
    </source>
</evidence>
<proteinExistence type="predicted"/>
<dbReference type="EMBL" id="RJJX01000009">
    <property type="protein sequence ID" value="RUT78370.1"/>
    <property type="molecule type" value="Genomic_DNA"/>
</dbReference>
<evidence type="ECO:0000313" key="3">
    <source>
        <dbReference type="EMBL" id="RUT78370.1"/>
    </source>
</evidence>